<evidence type="ECO:0000313" key="2">
    <source>
        <dbReference type="Proteomes" id="UP000030988"/>
    </source>
</evidence>
<protein>
    <submittedName>
        <fullName evidence="1">Uncharacterized protein</fullName>
    </submittedName>
</protein>
<dbReference type="Proteomes" id="UP000030988">
    <property type="component" value="Unassembled WGS sequence"/>
</dbReference>
<dbReference type="STRING" id="1572751.PK98_01925"/>
<reference evidence="1 2" key="1">
    <citation type="submission" date="2014-11" db="EMBL/GenBank/DDBJ databases">
        <title>Draft genome sequence of Kirrobacter mercurialis.</title>
        <authorList>
            <person name="Coil D.A."/>
            <person name="Eisen J.A."/>
        </authorList>
    </citation>
    <scope>NUCLEOTIDE SEQUENCE [LARGE SCALE GENOMIC DNA]</scope>
    <source>
        <strain evidence="1 2">Coronado</strain>
    </source>
</reference>
<proteinExistence type="predicted"/>
<evidence type="ECO:0000313" key="1">
    <source>
        <dbReference type="EMBL" id="KHL25475.1"/>
    </source>
</evidence>
<comment type="caution">
    <text evidence="1">The sequence shown here is derived from an EMBL/GenBank/DDBJ whole genome shotgun (WGS) entry which is preliminary data.</text>
</comment>
<name>A0A0B2BZZ7_9SPHN</name>
<dbReference type="RefSeq" id="WP_039093873.1">
    <property type="nucleotide sequence ID" value="NZ_JTDN01000001.1"/>
</dbReference>
<dbReference type="AlphaFoldDB" id="A0A0B2BZZ7"/>
<keyword evidence="2" id="KW-1185">Reference proteome</keyword>
<accession>A0A0B2BZZ7</accession>
<sequence>MILASIGEATSSAQADMSLWGADPAWLNAGPETPYVAWSLEDLYAGTRQLDDRYGSDPRISAMALQPMGLRIRNARPISTRSVCKLAHRLPLQRQDRHLLA</sequence>
<dbReference type="EMBL" id="JTDN01000001">
    <property type="protein sequence ID" value="KHL25475.1"/>
    <property type="molecule type" value="Genomic_DNA"/>
</dbReference>
<organism evidence="1 2">
    <name type="scientific">Croceibacterium mercuriale</name>
    <dbReference type="NCBI Taxonomy" id="1572751"/>
    <lineage>
        <taxon>Bacteria</taxon>
        <taxon>Pseudomonadati</taxon>
        <taxon>Pseudomonadota</taxon>
        <taxon>Alphaproteobacteria</taxon>
        <taxon>Sphingomonadales</taxon>
        <taxon>Erythrobacteraceae</taxon>
        <taxon>Croceibacterium</taxon>
    </lineage>
</organism>
<gene>
    <name evidence="1" type="ORF">PK98_01925</name>
</gene>